<evidence type="ECO:0000313" key="1">
    <source>
        <dbReference type="EMBL" id="KAK8018321.1"/>
    </source>
</evidence>
<gene>
    <name evidence="1" type="ORF">PG991_007511</name>
</gene>
<sequence length="254" mass="29203">MGDQQGIRYSQGQKDIGEARNFSWEFPVPDNDFWCNLPYSLSRNFLQSFSSEKLLRLSVHFDDHHKLDRVVKLELLARLLHEELKEQDAAAAEDDGSRQTFYDVDYPRWRAVWLAVCSVQQELGQRAEAEDTLHMLHEKRRDPANLSYLHSLASLLLTRGVYAEAERMELDVRTWLDSRLGRDSPQALGARRVLAEATWKQGATRRQEAGDVVDEIRVIIDGMGAGQYAAYQDEEREMLDKLVLSLQDGHQEGN</sequence>
<dbReference type="Gene3D" id="1.25.40.10">
    <property type="entry name" value="Tetratricopeptide repeat domain"/>
    <property type="match status" value="1"/>
</dbReference>
<keyword evidence="2" id="KW-1185">Reference proteome</keyword>
<reference evidence="1 2" key="1">
    <citation type="submission" date="2023-01" db="EMBL/GenBank/DDBJ databases">
        <title>Analysis of 21 Apiospora genomes using comparative genomics revels a genus with tremendous synthesis potential of carbohydrate active enzymes and secondary metabolites.</title>
        <authorList>
            <person name="Sorensen T."/>
        </authorList>
    </citation>
    <scope>NUCLEOTIDE SEQUENCE [LARGE SCALE GENOMIC DNA]</scope>
    <source>
        <strain evidence="1 2">CBS 20057</strain>
    </source>
</reference>
<accession>A0ABR1RUT5</accession>
<comment type="caution">
    <text evidence="1">The sequence shown here is derived from an EMBL/GenBank/DDBJ whole genome shotgun (WGS) entry which is preliminary data.</text>
</comment>
<dbReference type="Proteomes" id="UP001396898">
    <property type="component" value="Unassembled WGS sequence"/>
</dbReference>
<evidence type="ECO:0000313" key="2">
    <source>
        <dbReference type="Proteomes" id="UP001396898"/>
    </source>
</evidence>
<proteinExistence type="predicted"/>
<organism evidence="1 2">
    <name type="scientific">Apiospora marii</name>
    <dbReference type="NCBI Taxonomy" id="335849"/>
    <lineage>
        <taxon>Eukaryota</taxon>
        <taxon>Fungi</taxon>
        <taxon>Dikarya</taxon>
        <taxon>Ascomycota</taxon>
        <taxon>Pezizomycotina</taxon>
        <taxon>Sordariomycetes</taxon>
        <taxon>Xylariomycetidae</taxon>
        <taxon>Amphisphaeriales</taxon>
        <taxon>Apiosporaceae</taxon>
        <taxon>Apiospora</taxon>
    </lineage>
</organism>
<dbReference type="InterPro" id="IPR011990">
    <property type="entry name" value="TPR-like_helical_dom_sf"/>
</dbReference>
<protein>
    <submittedName>
        <fullName evidence="1">Uncharacterized protein</fullName>
    </submittedName>
</protein>
<name>A0ABR1RUT5_9PEZI</name>
<dbReference type="EMBL" id="JAQQWI010000010">
    <property type="protein sequence ID" value="KAK8018321.1"/>
    <property type="molecule type" value="Genomic_DNA"/>
</dbReference>